<organism evidence="1 9">
    <name type="scientific">Rana tigrina ranavirus</name>
    <dbReference type="NCBI Taxonomy" id="160691"/>
    <lineage>
        <taxon>Viruses</taxon>
        <taxon>Varidnaviria</taxon>
        <taxon>Bamfordvirae</taxon>
        <taxon>Nucleocytoviricota</taxon>
        <taxon>Megaviricetes</taxon>
        <taxon>Pimascovirales</taxon>
        <taxon>Pimascovirales incertae sedis</taxon>
        <taxon>Iridoviridae</taxon>
        <taxon>Alphairidovirinae</taxon>
        <taxon>Ranavirus</taxon>
        <taxon>Ranavirus rana1</taxon>
        <taxon>Frog virus 3</taxon>
    </lineage>
</organism>
<evidence type="ECO:0000313" key="6">
    <source>
        <dbReference type="EMBL" id="QKG82596.1"/>
    </source>
</evidence>
<organismHost>
    <name type="scientific">Hoplobatrachus tigerinus</name>
    <name type="common">Indian bullfrog</name>
    <name type="synonym">Rana tigerina</name>
    <dbReference type="NCBI Taxonomy" id="103373"/>
</organismHost>
<dbReference type="Proteomes" id="UP000502736">
    <property type="component" value="Segment"/>
</dbReference>
<evidence type="ECO:0000313" key="10">
    <source>
        <dbReference type="Proteomes" id="UP000500716"/>
    </source>
</evidence>
<dbReference type="Proteomes" id="UP000500919">
    <property type="component" value="Segment"/>
</dbReference>
<evidence type="ECO:0000313" key="1">
    <source>
        <dbReference type="EMBL" id="ABB92290.1"/>
    </source>
</evidence>
<dbReference type="EMBL" id="MT512500">
    <property type="protein sequence ID" value="QKG82493.1"/>
    <property type="molecule type" value="Genomic_DNA"/>
</dbReference>
<evidence type="ECO:0000313" key="11">
    <source>
        <dbReference type="Proteomes" id="UP000500918"/>
    </source>
</evidence>
<evidence type="ECO:0000313" key="5">
    <source>
        <dbReference type="EMBL" id="QKG82493.1"/>
    </source>
</evidence>
<dbReference type="EMBL" id="MT512503">
    <property type="protein sequence ID" value="QKG82799.1"/>
    <property type="molecule type" value="Genomic_DNA"/>
</dbReference>
<dbReference type="EMBL" id="MT512497">
    <property type="protein sequence ID" value="QKG82185.1"/>
    <property type="molecule type" value="Genomic_DNA"/>
</dbReference>
<evidence type="ECO:0000313" key="8">
    <source>
        <dbReference type="EMBL" id="QKG82902.1"/>
    </source>
</evidence>
<reference evidence="10 11" key="2">
    <citation type="submission" date="2020-05" db="EMBL/GenBank/DDBJ databases">
        <title>Phylogenomic Characterization of Ranaviruses Detected in Fish and Amphibians in Thailand.</title>
        <authorList>
            <person name="Sriwanayos P."/>
            <person name="Subramaniam K."/>
            <person name="Stilwell N.K."/>
            <person name="Imnoi K."/>
            <person name="Kanchanakhan S."/>
            <person name="Polchana J."/>
            <person name="Waltzek T.B."/>
        </authorList>
    </citation>
    <scope>NUCLEOTIDE SEQUENCE [LARGE SCALE GENOMIC DNA]</scope>
    <source>
        <strain evidence="8">AV9803</strain>
        <strain evidence="2">D03-034</strain>
        <strain evidence="3">D11-067</strain>
        <strain evidence="6">F0207</strain>
        <strain evidence="7">F2112</strain>
        <strain evidence="4">VD-16-006</strain>
        <strain evidence="5">VD-17-007</strain>
    </source>
</reference>
<evidence type="ECO:0000313" key="2">
    <source>
        <dbReference type="EMBL" id="QKG82185.1"/>
    </source>
</evidence>
<dbReference type="Proteomes" id="UP000500716">
    <property type="component" value="Segment"/>
</dbReference>
<proteinExistence type="predicted"/>
<evidence type="ECO:0000313" key="4">
    <source>
        <dbReference type="EMBL" id="QKG82390.1"/>
    </source>
</evidence>
<dbReference type="Proteomes" id="UP000500918">
    <property type="component" value="Segment"/>
</dbReference>
<reference evidence="1 9" key="1">
    <citation type="journal article" date="2002" name="Virology">
        <title>Sequence analysis of the complete genome of an iridovirus isolated from the tiger frog.</title>
        <authorList>
            <person name="He J.G."/>
            <person name="Lu L."/>
            <person name="Deng M."/>
            <person name="He H.H."/>
            <person name="Weng S.P."/>
            <person name="Wang X.H."/>
            <person name="Zhou S.Y."/>
            <person name="Long Q.X."/>
            <person name="Wang X.Z."/>
            <person name="Chan S.M."/>
        </authorList>
    </citation>
    <scope>NUCLEOTIDE SEQUENCE [LARGE SCALE GENOMIC DNA]</scope>
</reference>
<dbReference type="Proteomes" id="UP000112308">
    <property type="component" value="Segment"/>
</dbReference>
<dbReference type="EMBL" id="MT512498">
    <property type="protein sequence ID" value="QKG82287.1"/>
    <property type="molecule type" value="Genomic_DNA"/>
</dbReference>
<evidence type="ECO:0000313" key="3">
    <source>
        <dbReference type="EMBL" id="QKG82287.1"/>
    </source>
</evidence>
<dbReference type="Proteomes" id="UP000503124">
    <property type="component" value="Segment"/>
</dbReference>
<evidence type="ECO:0000313" key="9">
    <source>
        <dbReference type="Proteomes" id="UP000112308"/>
    </source>
</evidence>
<name>Q2WEV1_RTRV</name>
<dbReference type="EMBL" id="MT512499">
    <property type="protein sequence ID" value="QKG82390.1"/>
    <property type="molecule type" value="Genomic_DNA"/>
</dbReference>
<dbReference type="EMBL" id="MT512501">
    <property type="protein sequence ID" value="QKG82596.1"/>
    <property type="molecule type" value="Genomic_DNA"/>
</dbReference>
<accession>Q2WEV1</accession>
<dbReference type="Proteomes" id="UP000501877">
    <property type="component" value="Segment"/>
</dbReference>
<gene>
    <name evidence="2" type="primary">TFV 26</name>
</gene>
<sequence>MFRLGVFKTLTFRSTMFSESRGWPNRTSGTVLTKRTLAERTLRAACSTRGLA</sequence>
<protein>
    <submittedName>
        <fullName evidence="1">Uncharacterized protein</fullName>
    </submittedName>
</protein>
<dbReference type="EMBL" id="AF389451">
    <property type="protein sequence ID" value="ABB92290.1"/>
    <property type="molecule type" value="Genomic_DNA"/>
</dbReference>
<dbReference type="EMBL" id="MT512504">
    <property type="protein sequence ID" value="QKG82902.1"/>
    <property type="molecule type" value="Genomic_DNA"/>
</dbReference>
<dbReference type="Proteomes" id="UP000501190">
    <property type="component" value="Segment"/>
</dbReference>
<evidence type="ECO:0000313" key="7">
    <source>
        <dbReference type="EMBL" id="QKG82799.1"/>
    </source>
</evidence>